<comment type="similarity">
    <text evidence="1">Belongs to the multi antimicrobial extrusion (MATE) (TC 2.A.66.1) family.</text>
</comment>
<sequence>LGIATGIRVGQALGAGDHQRPKATMTVAFLCMLVGITFAAIILLALGRQLCQIFRKDENVIEVALTIFPLLAVFIYLDAIMGVLTGVLRGSGMQKIGAIIILVAFYMVGAPIGFSLLLKTRLRLLGRSENANAERGTTYPREGLMFAAMLMDAYHDKHPGIRIAHRNDGHLLNRRRMQTPTRGSTTTVHDLLFADDCALNTLTEKDMQRSVDLFAAGSPMFD</sequence>
<name>A0A183TGM9_SCHSO</name>
<keyword evidence="2" id="KW-1133">Transmembrane helix</keyword>
<accession>A0A183TGM9</accession>
<feature type="transmembrane region" description="Helical" evidence="2">
    <location>
        <begin position="27"/>
        <end position="47"/>
    </location>
</feature>
<evidence type="ECO:0000256" key="2">
    <source>
        <dbReference type="SAM" id="Phobius"/>
    </source>
</evidence>
<proteinExistence type="inferred from homology"/>
<reference evidence="3" key="1">
    <citation type="submission" date="2016-06" db="UniProtKB">
        <authorList>
            <consortium name="WormBaseParasite"/>
        </authorList>
    </citation>
    <scope>IDENTIFICATION</scope>
</reference>
<dbReference type="GO" id="GO:0042910">
    <property type="term" value="F:xenobiotic transmembrane transporter activity"/>
    <property type="evidence" value="ECO:0007669"/>
    <property type="project" value="InterPro"/>
</dbReference>
<protein>
    <submittedName>
        <fullName evidence="3">Amino acid transporter</fullName>
    </submittedName>
</protein>
<dbReference type="Pfam" id="PF01554">
    <property type="entry name" value="MatE"/>
    <property type="match status" value="1"/>
</dbReference>
<feature type="transmembrane region" description="Helical" evidence="2">
    <location>
        <begin position="96"/>
        <end position="118"/>
    </location>
</feature>
<organism evidence="3">
    <name type="scientific">Schistocephalus solidus</name>
    <name type="common">Tapeworm</name>
    <dbReference type="NCBI Taxonomy" id="70667"/>
    <lineage>
        <taxon>Eukaryota</taxon>
        <taxon>Metazoa</taxon>
        <taxon>Spiralia</taxon>
        <taxon>Lophotrochozoa</taxon>
        <taxon>Platyhelminthes</taxon>
        <taxon>Cestoda</taxon>
        <taxon>Eucestoda</taxon>
        <taxon>Diphyllobothriidea</taxon>
        <taxon>Diphyllobothriidae</taxon>
        <taxon>Schistocephalus</taxon>
    </lineage>
</organism>
<dbReference type="AlphaFoldDB" id="A0A183TGM9"/>
<dbReference type="WBParaSite" id="SSLN_0001621801-mRNA-1">
    <property type="protein sequence ID" value="SSLN_0001621801-mRNA-1"/>
    <property type="gene ID" value="SSLN_0001621801"/>
</dbReference>
<dbReference type="GO" id="GO:0015297">
    <property type="term" value="F:antiporter activity"/>
    <property type="evidence" value="ECO:0007669"/>
    <property type="project" value="InterPro"/>
</dbReference>
<evidence type="ECO:0000313" key="3">
    <source>
        <dbReference type="WBParaSite" id="SSLN_0001621801-mRNA-1"/>
    </source>
</evidence>
<feature type="transmembrane region" description="Helical" evidence="2">
    <location>
        <begin position="59"/>
        <end position="84"/>
    </location>
</feature>
<evidence type="ECO:0000256" key="1">
    <source>
        <dbReference type="ARBA" id="ARBA00010199"/>
    </source>
</evidence>
<keyword evidence="2" id="KW-0472">Membrane</keyword>
<dbReference type="InterPro" id="IPR002528">
    <property type="entry name" value="MATE_fam"/>
</dbReference>
<dbReference type="PANTHER" id="PTHR11206">
    <property type="entry name" value="MULTIDRUG RESISTANCE PROTEIN"/>
    <property type="match status" value="1"/>
</dbReference>
<keyword evidence="2" id="KW-0812">Transmembrane</keyword>
<dbReference type="GO" id="GO:0016020">
    <property type="term" value="C:membrane"/>
    <property type="evidence" value="ECO:0007669"/>
    <property type="project" value="InterPro"/>
</dbReference>